<name>A0A1Z3HUV4_9CYAN</name>
<gene>
    <name evidence="7" type="primary">dinF</name>
    <name evidence="7" type="ORF">XM38_048810</name>
</gene>
<evidence type="ECO:0000313" key="7">
    <source>
        <dbReference type="EMBL" id="ASC73907.1"/>
    </source>
</evidence>
<keyword evidence="3 6" id="KW-0812">Transmembrane</keyword>
<feature type="transmembrane region" description="Helical" evidence="6">
    <location>
        <begin position="188"/>
        <end position="212"/>
    </location>
</feature>
<evidence type="ECO:0000256" key="3">
    <source>
        <dbReference type="ARBA" id="ARBA00022692"/>
    </source>
</evidence>
<keyword evidence="4 6" id="KW-1133">Transmembrane helix</keyword>
<dbReference type="KEGG" id="hhg:XM38_048810"/>
<dbReference type="RefSeq" id="WP_225889394.1">
    <property type="nucleotide sequence ID" value="NZ_CP021983.2"/>
</dbReference>
<dbReference type="AlphaFoldDB" id="A0A1Z3HUV4"/>
<feature type="transmembrane region" description="Helical" evidence="6">
    <location>
        <begin position="47"/>
        <end position="67"/>
    </location>
</feature>
<dbReference type="InterPro" id="IPR044644">
    <property type="entry name" value="DinF-like"/>
</dbReference>
<evidence type="ECO:0000256" key="4">
    <source>
        <dbReference type="ARBA" id="ARBA00022989"/>
    </source>
</evidence>
<evidence type="ECO:0000256" key="6">
    <source>
        <dbReference type="SAM" id="Phobius"/>
    </source>
</evidence>
<dbReference type="GO" id="GO:0005886">
    <property type="term" value="C:plasma membrane"/>
    <property type="evidence" value="ECO:0007669"/>
    <property type="project" value="TreeGrafter"/>
</dbReference>
<dbReference type="NCBIfam" id="TIGR00797">
    <property type="entry name" value="matE"/>
    <property type="match status" value="1"/>
</dbReference>
<dbReference type="Pfam" id="PF01554">
    <property type="entry name" value="MatE"/>
    <property type="match status" value="2"/>
</dbReference>
<feature type="transmembrane region" description="Helical" evidence="6">
    <location>
        <begin position="87"/>
        <end position="108"/>
    </location>
</feature>
<keyword evidence="5 6" id="KW-0472">Membrane</keyword>
<dbReference type="PANTHER" id="PTHR42893:SF46">
    <property type="entry name" value="PROTEIN DETOXIFICATION 44, CHLOROPLASTIC"/>
    <property type="match status" value="1"/>
</dbReference>
<dbReference type="CDD" id="cd13136">
    <property type="entry name" value="MATE_DinF_like"/>
    <property type="match status" value="1"/>
</dbReference>
<feature type="transmembrane region" description="Helical" evidence="6">
    <location>
        <begin position="243"/>
        <end position="262"/>
    </location>
</feature>
<protein>
    <submittedName>
        <fullName evidence="7">DNA damage-inducible protein F</fullName>
    </submittedName>
</protein>
<keyword evidence="8" id="KW-1185">Reference proteome</keyword>
<evidence type="ECO:0000256" key="5">
    <source>
        <dbReference type="ARBA" id="ARBA00023136"/>
    </source>
</evidence>
<dbReference type="GO" id="GO:0015297">
    <property type="term" value="F:antiporter activity"/>
    <property type="evidence" value="ECO:0007669"/>
    <property type="project" value="InterPro"/>
</dbReference>
<dbReference type="EMBL" id="CP021983">
    <property type="protein sequence ID" value="ASC73907.1"/>
    <property type="molecule type" value="Genomic_DNA"/>
</dbReference>
<dbReference type="PANTHER" id="PTHR42893">
    <property type="entry name" value="PROTEIN DETOXIFICATION 44, CHLOROPLASTIC-RELATED"/>
    <property type="match status" value="1"/>
</dbReference>
<dbReference type="STRING" id="1641165.XM38_18960"/>
<feature type="transmembrane region" description="Helical" evidence="6">
    <location>
        <begin position="163"/>
        <end position="182"/>
    </location>
</feature>
<feature type="transmembrane region" description="Helical" evidence="6">
    <location>
        <begin position="274"/>
        <end position="297"/>
    </location>
</feature>
<proteinExistence type="inferred from homology"/>
<evidence type="ECO:0000313" key="8">
    <source>
        <dbReference type="Proteomes" id="UP000191901"/>
    </source>
</evidence>
<reference evidence="7 8" key="1">
    <citation type="journal article" date="2016" name="Biochim. Biophys. Acta">
        <title>Characterization of red-shifted phycobilisomes isolated from the chlorophyll f-containing cyanobacterium Halomicronema hongdechloris.</title>
        <authorList>
            <person name="Li Y."/>
            <person name="Lin Y."/>
            <person name="Garvey C.J."/>
            <person name="Birch D."/>
            <person name="Corkery R.W."/>
            <person name="Loughlin P.C."/>
            <person name="Scheer H."/>
            <person name="Willows R.D."/>
            <person name="Chen M."/>
        </authorList>
    </citation>
    <scope>NUCLEOTIDE SEQUENCE [LARGE SCALE GENOMIC DNA]</scope>
    <source>
        <strain evidence="7 8">C2206</strain>
    </source>
</reference>
<dbReference type="GO" id="GO:0042910">
    <property type="term" value="F:xenobiotic transmembrane transporter activity"/>
    <property type="evidence" value="ECO:0007669"/>
    <property type="project" value="InterPro"/>
</dbReference>
<accession>A0A1Z3HUV4</accession>
<organism evidence="7 8">
    <name type="scientific">Halomicronema hongdechloris C2206</name>
    <dbReference type="NCBI Taxonomy" id="1641165"/>
    <lineage>
        <taxon>Bacteria</taxon>
        <taxon>Bacillati</taxon>
        <taxon>Cyanobacteriota</taxon>
        <taxon>Cyanophyceae</taxon>
        <taxon>Nodosilineales</taxon>
        <taxon>Nodosilineaceae</taxon>
        <taxon>Halomicronema</taxon>
    </lineage>
</organism>
<sequence>MIALPLPKFTAHFLRLAAANILSNLMVPLAGLIDTAFLGHLNDIRHLAGVALATVIFNVLYHSLGFLRMGTTGLTAQARGRGEDDEVWRVALRNGSLALGLGLLILLLQGPIRTVGFALLPAEAAVQVAGAAFYNTRIWGAPAVLLNLVLLGWFLGQGQGRRLILLSALGNGANIGLDYLFIRQWGWASAGAGAATALSQYAVLLVGLNWVLRDGGWGRLSRLLPQLRDYTALRGLLQLNRDILIRTLALVASFALFTQFSARLGTPVLTANTLLLQVISLTAYFVDGIAFATESLAGQFHGSGERQHLRWLLGLGGTLSVAIGIGIALGFSLWPIPLFGLLTGHGDVVARVGHYVWWLLPSLGLGAIAYLLDGYFLGLTAGKALRNSSLLAAAVGFLPSALLAQHLDSPHLLWLAFTLFMAGRATTLARLVPSTLTSLDTIETFGELK</sequence>
<comment type="similarity">
    <text evidence="2">Belongs to the multi antimicrobial extrusion (MATE) (TC 2.A.66.1) family.</text>
</comment>
<feature type="transmembrane region" description="Helical" evidence="6">
    <location>
        <begin position="355"/>
        <end position="377"/>
    </location>
</feature>
<feature type="transmembrane region" description="Helical" evidence="6">
    <location>
        <begin position="139"/>
        <end position="156"/>
    </location>
</feature>
<evidence type="ECO:0000256" key="1">
    <source>
        <dbReference type="ARBA" id="ARBA00004141"/>
    </source>
</evidence>
<dbReference type="InterPro" id="IPR002528">
    <property type="entry name" value="MATE_fam"/>
</dbReference>
<comment type="subcellular location">
    <subcellularLocation>
        <location evidence="1">Membrane</location>
        <topology evidence="1">Multi-pass membrane protein</topology>
    </subcellularLocation>
</comment>
<dbReference type="Proteomes" id="UP000191901">
    <property type="component" value="Chromosome"/>
</dbReference>
<feature type="transmembrane region" description="Helical" evidence="6">
    <location>
        <begin position="12"/>
        <end position="35"/>
    </location>
</feature>
<evidence type="ECO:0000256" key="2">
    <source>
        <dbReference type="ARBA" id="ARBA00010199"/>
    </source>
</evidence>
<feature type="transmembrane region" description="Helical" evidence="6">
    <location>
        <begin position="309"/>
        <end position="335"/>
    </location>
</feature>